<organism evidence="1 2">
    <name type="scientific">Rattus norvegicus</name>
    <name type="common">Rat</name>
    <dbReference type="NCBI Taxonomy" id="10116"/>
    <lineage>
        <taxon>Eukaryota</taxon>
        <taxon>Metazoa</taxon>
        <taxon>Chordata</taxon>
        <taxon>Craniata</taxon>
        <taxon>Vertebrata</taxon>
        <taxon>Euteleostomi</taxon>
        <taxon>Mammalia</taxon>
        <taxon>Eutheria</taxon>
        <taxon>Euarchontoglires</taxon>
        <taxon>Glires</taxon>
        <taxon>Rodentia</taxon>
        <taxon>Myomorpha</taxon>
        <taxon>Muroidea</taxon>
        <taxon>Muridae</taxon>
        <taxon>Murinae</taxon>
        <taxon>Rattus</taxon>
    </lineage>
</organism>
<proteinExistence type="predicted"/>
<evidence type="ECO:0000313" key="1">
    <source>
        <dbReference type="EMBL" id="EDM02109.1"/>
    </source>
</evidence>
<sequence>MTYRCIVACQCQPVYFSTCNEIVSTVTLYALAIKCQLFHAVSLLLYVGIYLPEIKSTSC</sequence>
<accession>A6IL32</accession>
<dbReference type="RGD" id="3651">
    <property type="gene designation" value="Cxcl12"/>
</dbReference>
<dbReference type="AGR" id="RGD:3651"/>
<dbReference type="EMBL" id="CH473964">
    <property type="protein sequence ID" value="EDM02109.1"/>
    <property type="molecule type" value="Genomic_DNA"/>
</dbReference>
<dbReference type="Proteomes" id="UP000234681">
    <property type="component" value="Chromosome 4"/>
</dbReference>
<reference evidence="1 2" key="1">
    <citation type="submission" date="2005-09" db="EMBL/GenBank/DDBJ databases">
        <authorList>
            <person name="Mural R.J."/>
            <person name="Li P.W."/>
            <person name="Adams M.D."/>
            <person name="Amanatides P.G."/>
            <person name="Baden-Tillson H."/>
            <person name="Barnstead M."/>
            <person name="Chin S.H."/>
            <person name="Dew I."/>
            <person name="Evans C.A."/>
            <person name="Ferriera S."/>
            <person name="Flanigan M."/>
            <person name="Fosler C."/>
            <person name="Glodek A."/>
            <person name="Gu Z."/>
            <person name="Holt R.A."/>
            <person name="Jennings D."/>
            <person name="Kraft C.L."/>
            <person name="Lu F."/>
            <person name="Nguyen T."/>
            <person name="Nusskern D.R."/>
            <person name="Pfannkoch C.M."/>
            <person name="Sitter C."/>
            <person name="Sutton G.G."/>
            <person name="Venter J.C."/>
            <person name="Wang Z."/>
            <person name="Woodage T."/>
            <person name="Zheng X.H."/>
            <person name="Zhong F."/>
        </authorList>
    </citation>
    <scope>NUCLEOTIDE SEQUENCE [LARGE SCALE GENOMIC DNA]</scope>
    <source>
        <strain>BN</strain>
        <strain evidence="2">Sprague-Dawley</strain>
    </source>
</reference>
<evidence type="ECO:0000313" key="3">
    <source>
        <dbReference type="RGD" id="3651"/>
    </source>
</evidence>
<protein>
    <submittedName>
        <fullName evidence="1">Chemokine (C-X-C motif) ligand 12, isoform CRA_c</fullName>
    </submittedName>
</protein>
<gene>
    <name evidence="1 3" type="primary">Cxcl12</name>
    <name evidence="1" type="ORF">rCG_30074</name>
</gene>
<name>A6IL32_RAT</name>
<feature type="non-terminal residue" evidence="1">
    <location>
        <position position="59"/>
    </location>
</feature>
<evidence type="ECO:0000313" key="2">
    <source>
        <dbReference type="Proteomes" id="UP000234681"/>
    </source>
</evidence>
<dbReference type="AlphaFoldDB" id="A6IL32"/>